<dbReference type="GO" id="GO:0046654">
    <property type="term" value="P:tetrahydrofolate biosynthetic process"/>
    <property type="evidence" value="ECO:0007669"/>
    <property type="project" value="UniProtKB-UniPathway"/>
</dbReference>
<sequence length="167" mass="18624">MNQVFLALGSNIRPEFYLPRAVRLLSGYGVILKRSSVWQSSPVGDENQADFLNAAVLMETPLEASKLRLDVIAGIEQQLDRVRDPDNKNGPRTIDIDLVLFNEEQLEIGHRIIPDPEILERAFLAAPLAELAPQYVVPGVNKTLEQIANELTSTDENPLMCFSDVQI</sequence>
<comment type="function">
    <text evidence="10">Catalyzes the transfer of pyrophosphate from adenosine triphosphate (ATP) to 6-hydroxymethyl-7,8-dihydropterin, an enzymatic step in folate biosynthesis pathway.</text>
</comment>
<evidence type="ECO:0000259" key="13">
    <source>
        <dbReference type="PROSITE" id="PS00794"/>
    </source>
</evidence>
<dbReference type="InterPro" id="IPR035907">
    <property type="entry name" value="Hppk_sf"/>
</dbReference>
<accession>A0A517VX73</accession>
<dbReference type="RefSeq" id="WP_144985929.1">
    <property type="nucleotide sequence ID" value="NZ_CP037920.1"/>
</dbReference>
<dbReference type="KEGG" id="gaw:V144x_30790"/>
<comment type="similarity">
    <text evidence="2">Belongs to the HPPK family.</text>
</comment>
<dbReference type="SUPFAM" id="SSF55083">
    <property type="entry name" value="6-hydroxymethyl-7,8-dihydropterin pyrophosphokinase, HPPK"/>
    <property type="match status" value="1"/>
</dbReference>
<dbReference type="EMBL" id="CP037920">
    <property type="protein sequence ID" value="QDT97600.1"/>
    <property type="molecule type" value="Genomic_DNA"/>
</dbReference>
<gene>
    <name evidence="14" type="primary">sulD_2</name>
    <name evidence="14" type="ORF">V144x_30790</name>
</gene>
<dbReference type="GO" id="GO:0003848">
    <property type="term" value="F:2-amino-4-hydroxy-6-hydroxymethyldihydropteridine diphosphokinase activity"/>
    <property type="evidence" value="ECO:0007669"/>
    <property type="project" value="UniProtKB-EC"/>
</dbReference>
<evidence type="ECO:0000256" key="9">
    <source>
        <dbReference type="ARBA" id="ARBA00022909"/>
    </source>
</evidence>
<protein>
    <recommendedName>
        <fullName evidence="4">2-amino-4-hydroxy-6-hydroxymethyldihydropteridine pyrophosphokinase</fullName>
        <ecNumber evidence="3">2.7.6.3</ecNumber>
    </recommendedName>
    <alternativeName>
        <fullName evidence="11">6-hydroxymethyl-7,8-dihydropterin pyrophosphokinase</fullName>
    </alternativeName>
    <alternativeName>
        <fullName evidence="12">7,8-dihydro-6-hydroxymethylpterin-pyrophosphokinase</fullName>
    </alternativeName>
</protein>
<keyword evidence="8" id="KW-0067">ATP-binding</keyword>
<dbReference type="EC" id="2.7.6.3" evidence="3"/>
<name>A0A517VX73_9PLAN</name>
<evidence type="ECO:0000256" key="6">
    <source>
        <dbReference type="ARBA" id="ARBA00022741"/>
    </source>
</evidence>
<evidence type="ECO:0000256" key="2">
    <source>
        <dbReference type="ARBA" id="ARBA00005810"/>
    </source>
</evidence>
<keyword evidence="6" id="KW-0547">Nucleotide-binding</keyword>
<evidence type="ECO:0000256" key="8">
    <source>
        <dbReference type="ARBA" id="ARBA00022840"/>
    </source>
</evidence>
<dbReference type="PANTHER" id="PTHR43071">
    <property type="entry name" value="2-AMINO-4-HYDROXY-6-HYDROXYMETHYLDIHYDROPTERIDINE PYROPHOSPHOKINASE"/>
    <property type="match status" value="1"/>
</dbReference>
<evidence type="ECO:0000256" key="5">
    <source>
        <dbReference type="ARBA" id="ARBA00022679"/>
    </source>
</evidence>
<proteinExistence type="inferred from homology"/>
<dbReference type="Pfam" id="PF01288">
    <property type="entry name" value="HPPK"/>
    <property type="match status" value="1"/>
</dbReference>
<dbReference type="PANTHER" id="PTHR43071:SF1">
    <property type="entry name" value="2-AMINO-4-HYDROXY-6-HYDROXYMETHYLDIHYDROPTERIDINE PYROPHOSPHOKINASE"/>
    <property type="match status" value="1"/>
</dbReference>
<dbReference type="InterPro" id="IPR000550">
    <property type="entry name" value="Hppk"/>
</dbReference>
<comment type="pathway">
    <text evidence="1">Cofactor biosynthesis; tetrahydrofolate biosynthesis; 2-amino-4-hydroxy-6-hydroxymethyl-7,8-dihydropteridine diphosphate from 7,8-dihydroneopterin triphosphate: step 4/4.</text>
</comment>
<dbReference type="GO" id="GO:0046656">
    <property type="term" value="P:folic acid biosynthetic process"/>
    <property type="evidence" value="ECO:0007669"/>
    <property type="project" value="UniProtKB-KW"/>
</dbReference>
<evidence type="ECO:0000256" key="11">
    <source>
        <dbReference type="ARBA" id="ARBA00029766"/>
    </source>
</evidence>
<dbReference type="GO" id="GO:0016301">
    <property type="term" value="F:kinase activity"/>
    <property type="evidence" value="ECO:0007669"/>
    <property type="project" value="UniProtKB-KW"/>
</dbReference>
<organism evidence="14 15">
    <name type="scientific">Gimesia aquarii</name>
    <dbReference type="NCBI Taxonomy" id="2527964"/>
    <lineage>
        <taxon>Bacteria</taxon>
        <taxon>Pseudomonadati</taxon>
        <taxon>Planctomycetota</taxon>
        <taxon>Planctomycetia</taxon>
        <taxon>Planctomycetales</taxon>
        <taxon>Planctomycetaceae</taxon>
        <taxon>Gimesia</taxon>
    </lineage>
</organism>
<evidence type="ECO:0000256" key="4">
    <source>
        <dbReference type="ARBA" id="ARBA00016218"/>
    </source>
</evidence>
<keyword evidence="5" id="KW-0808">Transferase</keyword>
<evidence type="ECO:0000256" key="3">
    <source>
        <dbReference type="ARBA" id="ARBA00013253"/>
    </source>
</evidence>
<keyword evidence="9" id="KW-0289">Folate biosynthesis</keyword>
<reference evidence="14 15" key="1">
    <citation type="submission" date="2019-03" db="EMBL/GenBank/DDBJ databases">
        <title>Deep-cultivation of Planctomycetes and their phenomic and genomic characterization uncovers novel biology.</title>
        <authorList>
            <person name="Wiegand S."/>
            <person name="Jogler M."/>
            <person name="Boedeker C."/>
            <person name="Pinto D."/>
            <person name="Vollmers J."/>
            <person name="Rivas-Marin E."/>
            <person name="Kohn T."/>
            <person name="Peeters S.H."/>
            <person name="Heuer A."/>
            <person name="Rast P."/>
            <person name="Oberbeckmann S."/>
            <person name="Bunk B."/>
            <person name="Jeske O."/>
            <person name="Meyerdierks A."/>
            <person name="Storesund J.E."/>
            <person name="Kallscheuer N."/>
            <person name="Luecker S."/>
            <person name="Lage O.M."/>
            <person name="Pohl T."/>
            <person name="Merkel B.J."/>
            <person name="Hornburger P."/>
            <person name="Mueller R.-W."/>
            <person name="Bruemmer F."/>
            <person name="Labrenz M."/>
            <person name="Spormann A.M."/>
            <person name="Op den Camp H."/>
            <person name="Overmann J."/>
            <person name="Amann R."/>
            <person name="Jetten M.S.M."/>
            <person name="Mascher T."/>
            <person name="Medema M.H."/>
            <person name="Devos D.P."/>
            <person name="Kaster A.-K."/>
            <person name="Ovreas L."/>
            <person name="Rohde M."/>
            <person name="Galperin M.Y."/>
            <person name="Jogler C."/>
        </authorList>
    </citation>
    <scope>NUCLEOTIDE SEQUENCE [LARGE SCALE GENOMIC DNA]</scope>
    <source>
        <strain evidence="14 15">V144</strain>
    </source>
</reference>
<evidence type="ECO:0000256" key="1">
    <source>
        <dbReference type="ARBA" id="ARBA00005051"/>
    </source>
</evidence>
<dbReference type="GO" id="GO:0005524">
    <property type="term" value="F:ATP binding"/>
    <property type="evidence" value="ECO:0007669"/>
    <property type="project" value="UniProtKB-KW"/>
</dbReference>
<dbReference type="NCBIfam" id="TIGR01498">
    <property type="entry name" value="folK"/>
    <property type="match status" value="1"/>
</dbReference>
<evidence type="ECO:0000256" key="12">
    <source>
        <dbReference type="ARBA" id="ARBA00033413"/>
    </source>
</evidence>
<dbReference type="Gene3D" id="3.30.70.560">
    <property type="entry name" value="7,8-Dihydro-6-hydroxymethylpterin-pyrophosphokinase HPPK"/>
    <property type="match status" value="1"/>
</dbReference>
<evidence type="ECO:0000256" key="7">
    <source>
        <dbReference type="ARBA" id="ARBA00022777"/>
    </source>
</evidence>
<dbReference type="UniPathway" id="UPA00077">
    <property type="reaction ID" value="UER00155"/>
</dbReference>
<evidence type="ECO:0000313" key="14">
    <source>
        <dbReference type="EMBL" id="QDT97600.1"/>
    </source>
</evidence>
<dbReference type="CDD" id="cd00483">
    <property type="entry name" value="HPPK"/>
    <property type="match status" value="1"/>
</dbReference>
<dbReference type="PROSITE" id="PS00794">
    <property type="entry name" value="HPPK"/>
    <property type="match status" value="1"/>
</dbReference>
<keyword evidence="7" id="KW-0418">Kinase</keyword>
<evidence type="ECO:0000256" key="10">
    <source>
        <dbReference type="ARBA" id="ARBA00029409"/>
    </source>
</evidence>
<evidence type="ECO:0000313" key="15">
    <source>
        <dbReference type="Proteomes" id="UP000318704"/>
    </source>
</evidence>
<dbReference type="Proteomes" id="UP000318704">
    <property type="component" value="Chromosome"/>
</dbReference>
<dbReference type="AlphaFoldDB" id="A0A517VX73"/>
<feature type="domain" description="7,8-dihydro-6-hydroxymethylpterin-pyrophosphokinase" evidence="13">
    <location>
        <begin position="88"/>
        <end position="99"/>
    </location>
</feature>